<protein>
    <submittedName>
        <fullName evidence="1">Uncharacterized protein</fullName>
    </submittedName>
</protein>
<organism evidence="1 2">
    <name type="scientific">Phytophthora pseudosyringae</name>
    <dbReference type="NCBI Taxonomy" id="221518"/>
    <lineage>
        <taxon>Eukaryota</taxon>
        <taxon>Sar</taxon>
        <taxon>Stramenopiles</taxon>
        <taxon>Oomycota</taxon>
        <taxon>Peronosporomycetes</taxon>
        <taxon>Peronosporales</taxon>
        <taxon>Peronosporaceae</taxon>
        <taxon>Phytophthora</taxon>
    </lineage>
</organism>
<name>A0A8T1VV24_9STRA</name>
<evidence type="ECO:0000313" key="1">
    <source>
        <dbReference type="EMBL" id="KAG7383833.1"/>
    </source>
</evidence>
<accession>A0A8T1VV24</accession>
<keyword evidence="2" id="KW-1185">Reference proteome</keyword>
<evidence type="ECO:0000313" key="2">
    <source>
        <dbReference type="Proteomes" id="UP000694044"/>
    </source>
</evidence>
<comment type="caution">
    <text evidence="1">The sequence shown here is derived from an EMBL/GenBank/DDBJ whole genome shotgun (WGS) entry which is preliminary data.</text>
</comment>
<dbReference type="EMBL" id="JAGDFM010000165">
    <property type="protein sequence ID" value="KAG7383833.1"/>
    <property type="molecule type" value="Genomic_DNA"/>
</dbReference>
<dbReference type="Proteomes" id="UP000694044">
    <property type="component" value="Unassembled WGS sequence"/>
</dbReference>
<reference evidence="1" key="1">
    <citation type="submission" date="2021-02" db="EMBL/GenBank/DDBJ databases">
        <authorList>
            <person name="Palmer J.M."/>
        </authorList>
    </citation>
    <scope>NUCLEOTIDE SEQUENCE</scope>
    <source>
        <strain evidence="1">SCRP734</strain>
    </source>
</reference>
<proteinExistence type="predicted"/>
<gene>
    <name evidence="1" type="ORF">PHYPSEUDO_003253</name>
</gene>
<sequence length="233" mass="25483">MSFSFGDLCVAAVQTLDRTLVRERLCQCATLARRYATESRDTLASACNFHKTSVLGIDTINELKAAIGAKTLSLKMIQPQAITSLRDMRDKSYSEAMAKILHILPHNQLNHFQSNRNIHIGHRSVLLRIVGAASNTDALTSATSAATLTTNVETYTAYADYASTMLAIVSKQRAMAATKSCALPPSATQTAWPPKTTWPATDRFIMSERITAAGYDWSAGREDRRGRRDGGVV</sequence>
<dbReference type="AlphaFoldDB" id="A0A8T1VV24"/>